<dbReference type="PROSITE" id="PS50175">
    <property type="entry name" value="ASP_PROT_RETROV"/>
    <property type="match status" value="1"/>
</dbReference>
<dbReference type="SUPFAM" id="SSF50630">
    <property type="entry name" value="Acid proteases"/>
    <property type="match status" value="1"/>
</dbReference>
<dbReference type="OrthoDB" id="9386368at2759"/>
<feature type="domain" description="Peptidase A2" evidence="9">
    <location>
        <begin position="135"/>
        <end position="169"/>
    </location>
</feature>
<evidence type="ECO:0000256" key="7">
    <source>
        <dbReference type="ARBA" id="ARBA00022918"/>
    </source>
</evidence>
<dbReference type="InterPro" id="IPR003308">
    <property type="entry name" value="Integrase_Zn-bd_dom_N"/>
</dbReference>
<evidence type="ECO:0000313" key="10">
    <source>
        <dbReference type="EMBL" id="TRZ06359.1"/>
    </source>
</evidence>
<keyword evidence="6" id="KW-0378">Hydrolase</keyword>
<dbReference type="SUPFAM" id="SSF53098">
    <property type="entry name" value="Ribonuclease H-like"/>
    <property type="match status" value="1"/>
</dbReference>
<proteinExistence type="predicted"/>
<dbReference type="AlphaFoldDB" id="A0A8K1D5S1"/>
<dbReference type="InterPro" id="IPR001969">
    <property type="entry name" value="Aspartic_peptidase_AS"/>
</dbReference>
<feature type="region of interest" description="Disordered" evidence="8">
    <location>
        <begin position="67"/>
        <end position="99"/>
    </location>
</feature>
<reference evidence="10" key="1">
    <citation type="submission" date="2019-04" db="EMBL/GenBank/DDBJ databases">
        <title>Genome assembly of Zosterops borbonicus 15179.</title>
        <authorList>
            <person name="Leroy T."/>
            <person name="Anselmetti Y."/>
            <person name="Tilak M.-K."/>
            <person name="Nabholz B."/>
        </authorList>
    </citation>
    <scope>NUCLEOTIDE SEQUENCE</scope>
    <source>
        <strain evidence="10">HGM_15179</strain>
        <tissue evidence="10">Muscle</tissue>
    </source>
</reference>
<comment type="caution">
    <text evidence="10">The sequence shown here is derived from an EMBL/GenBank/DDBJ whole genome shotgun (WGS) entry which is preliminary data.</text>
</comment>
<evidence type="ECO:0000259" key="9">
    <source>
        <dbReference type="PROSITE" id="PS50175"/>
    </source>
</evidence>
<evidence type="ECO:0000256" key="8">
    <source>
        <dbReference type="SAM" id="MobiDB-lite"/>
    </source>
</evidence>
<sequence length="280" mass="30769">MVRAGRCGLQDEQSKCIVGKYKPQRPLRLVRVQAQSQEGQRKCRTMYYKPQKPLRQEQNEWDGVRAARMAPGGTNSNGEQDRAAPGGAESQLWGDSGFGSTGPPQVHWTAVMTEEHSEKVLTLSIPGATPPEIHLPGILDTGVDITILSLSAWPPEWPFDPVEKSVVGLAEMVQCYNGHTLQKQFQLMPTEAHGIVNSCDDCHVLAAPLLAGVNPRGLWALELWQTDVTQVAEFGRFKYVHVTVDTFSSAVWASAHMGEKTHNVIAIGGRPLPIQAYLLL</sequence>
<dbReference type="GO" id="GO:0004519">
    <property type="term" value="F:endonuclease activity"/>
    <property type="evidence" value="ECO:0007669"/>
    <property type="project" value="UniProtKB-KW"/>
</dbReference>
<dbReference type="GO" id="GO:0008270">
    <property type="term" value="F:zinc ion binding"/>
    <property type="evidence" value="ECO:0007669"/>
    <property type="project" value="InterPro"/>
</dbReference>
<dbReference type="GO" id="GO:0035613">
    <property type="term" value="F:RNA stem-loop binding"/>
    <property type="evidence" value="ECO:0007669"/>
    <property type="project" value="TreeGrafter"/>
</dbReference>
<keyword evidence="11" id="KW-1185">Reference proteome</keyword>
<keyword evidence="1" id="KW-0808">Transferase</keyword>
<dbReference type="InterPro" id="IPR001995">
    <property type="entry name" value="Peptidase_A2_cat"/>
</dbReference>
<dbReference type="Proteomes" id="UP000796761">
    <property type="component" value="Unassembled WGS sequence"/>
</dbReference>
<keyword evidence="3" id="KW-0540">Nuclease</keyword>
<keyword evidence="4" id="KW-0479">Metal-binding</keyword>
<evidence type="ECO:0000313" key="11">
    <source>
        <dbReference type="Proteomes" id="UP000796761"/>
    </source>
</evidence>
<evidence type="ECO:0000256" key="4">
    <source>
        <dbReference type="ARBA" id="ARBA00022723"/>
    </source>
</evidence>
<dbReference type="PROSITE" id="PS00141">
    <property type="entry name" value="ASP_PROTEASE"/>
    <property type="match status" value="1"/>
</dbReference>
<protein>
    <recommendedName>
        <fullName evidence="9">Peptidase A2 domain-containing protein</fullName>
    </recommendedName>
</protein>
<dbReference type="InterPro" id="IPR018061">
    <property type="entry name" value="Retropepsins"/>
</dbReference>
<evidence type="ECO:0000256" key="5">
    <source>
        <dbReference type="ARBA" id="ARBA00022759"/>
    </source>
</evidence>
<dbReference type="SUPFAM" id="SSF46919">
    <property type="entry name" value="N-terminal Zn binding domain of HIV integrase"/>
    <property type="match status" value="1"/>
</dbReference>
<dbReference type="PANTHER" id="PTHR41694:SF3">
    <property type="entry name" value="RNA-DIRECTED DNA POLYMERASE-RELATED"/>
    <property type="match status" value="1"/>
</dbReference>
<organism evidence="10 11">
    <name type="scientific">Zosterops borbonicus</name>
    <dbReference type="NCBI Taxonomy" id="364589"/>
    <lineage>
        <taxon>Eukaryota</taxon>
        <taxon>Metazoa</taxon>
        <taxon>Chordata</taxon>
        <taxon>Craniata</taxon>
        <taxon>Vertebrata</taxon>
        <taxon>Euteleostomi</taxon>
        <taxon>Archelosauria</taxon>
        <taxon>Archosauria</taxon>
        <taxon>Dinosauria</taxon>
        <taxon>Saurischia</taxon>
        <taxon>Theropoda</taxon>
        <taxon>Coelurosauria</taxon>
        <taxon>Aves</taxon>
        <taxon>Neognathae</taxon>
        <taxon>Neoaves</taxon>
        <taxon>Telluraves</taxon>
        <taxon>Australaves</taxon>
        <taxon>Passeriformes</taxon>
        <taxon>Sylvioidea</taxon>
        <taxon>Zosteropidae</taxon>
        <taxon>Zosterops</taxon>
    </lineage>
</organism>
<dbReference type="GO" id="GO:0003964">
    <property type="term" value="F:RNA-directed DNA polymerase activity"/>
    <property type="evidence" value="ECO:0007669"/>
    <property type="project" value="UniProtKB-KW"/>
</dbReference>
<name>A0A8K1D5S1_9PASS</name>
<dbReference type="InterPro" id="IPR036397">
    <property type="entry name" value="RNaseH_sf"/>
</dbReference>
<keyword evidence="2" id="KW-0548">Nucleotidyltransferase</keyword>
<dbReference type="GO" id="GO:0006508">
    <property type="term" value="P:proteolysis"/>
    <property type="evidence" value="ECO:0007669"/>
    <property type="project" value="InterPro"/>
</dbReference>
<dbReference type="EMBL" id="SWJQ01002594">
    <property type="protein sequence ID" value="TRZ06359.1"/>
    <property type="molecule type" value="Genomic_DNA"/>
</dbReference>
<keyword evidence="5" id="KW-0255">Endonuclease</keyword>
<evidence type="ECO:0000256" key="1">
    <source>
        <dbReference type="ARBA" id="ARBA00022679"/>
    </source>
</evidence>
<gene>
    <name evidence="10" type="ORF">HGM15179_020747</name>
</gene>
<dbReference type="InterPro" id="IPR012337">
    <property type="entry name" value="RNaseH-like_sf"/>
</dbReference>
<dbReference type="Gene3D" id="1.10.10.200">
    <property type="match status" value="1"/>
</dbReference>
<evidence type="ECO:0000256" key="2">
    <source>
        <dbReference type="ARBA" id="ARBA00022695"/>
    </source>
</evidence>
<dbReference type="InterPro" id="IPR021109">
    <property type="entry name" value="Peptidase_aspartic_dom_sf"/>
</dbReference>
<keyword evidence="7" id="KW-0695">RNA-directed DNA polymerase</keyword>
<accession>A0A8K1D5S1</accession>
<evidence type="ECO:0000256" key="3">
    <source>
        <dbReference type="ARBA" id="ARBA00022722"/>
    </source>
</evidence>
<dbReference type="InterPro" id="IPR017856">
    <property type="entry name" value="Integrase-like_N"/>
</dbReference>
<dbReference type="GO" id="GO:0004190">
    <property type="term" value="F:aspartic-type endopeptidase activity"/>
    <property type="evidence" value="ECO:0007669"/>
    <property type="project" value="InterPro"/>
</dbReference>
<dbReference type="Pfam" id="PF00077">
    <property type="entry name" value="RVP"/>
    <property type="match status" value="1"/>
</dbReference>
<dbReference type="Pfam" id="PF02022">
    <property type="entry name" value="Integrase_Zn"/>
    <property type="match status" value="1"/>
</dbReference>
<dbReference type="PANTHER" id="PTHR41694">
    <property type="entry name" value="ENDOGENOUS RETROVIRUS GROUP K MEMBER POL PROTEIN"/>
    <property type="match status" value="1"/>
</dbReference>
<dbReference type="Gene3D" id="3.30.420.10">
    <property type="entry name" value="Ribonuclease H-like superfamily/Ribonuclease H"/>
    <property type="match status" value="1"/>
</dbReference>
<evidence type="ECO:0000256" key="6">
    <source>
        <dbReference type="ARBA" id="ARBA00022801"/>
    </source>
</evidence>